<evidence type="ECO:0000256" key="1">
    <source>
        <dbReference type="SAM" id="MobiDB-lite"/>
    </source>
</evidence>
<reference evidence="2 3" key="1">
    <citation type="submission" date="2016-10" db="EMBL/GenBank/DDBJ databases">
        <title>Draft genome sequence of Coniochaeta ligniaria NRRL30616, a lignocellulolytic fungus for bioabatement of inhibitors in plant biomass hydrolysates.</title>
        <authorList>
            <consortium name="DOE Joint Genome Institute"/>
            <person name="Jimenez D.J."/>
            <person name="Hector R.E."/>
            <person name="Riley R."/>
            <person name="Sun H."/>
            <person name="Grigoriev I.V."/>
            <person name="Van Elsas J.D."/>
            <person name="Nichols N.N."/>
        </authorList>
    </citation>
    <scope>NUCLEOTIDE SEQUENCE [LARGE SCALE GENOMIC DNA]</scope>
    <source>
        <strain evidence="2 3">NRRL 30616</strain>
    </source>
</reference>
<feature type="region of interest" description="Disordered" evidence="1">
    <location>
        <begin position="105"/>
        <end position="128"/>
    </location>
</feature>
<feature type="region of interest" description="Disordered" evidence="1">
    <location>
        <begin position="23"/>
        <end position="48"/>
    </location>
</feature>
<dbReference type="AlphaFoldDB" id="A0A1J7J717"/>
<evidence type="ECO:0000313" key="3">
    <source>
        <dbReference type="Proteomes" id="UP000182658"/>
    </source>
</evidence>
<dbReference type="InParanoid" id="A0A1J7J717"/>
<proteinExistence type="predicted"/>
<name>A0A1J7J717_9PEZI</name>
<organism evidence="2 3">
    <name type="scientific">Coniochaeta ligniaria NRRL 30616</name>
    <dbReference type="NCBI Taxonomy" id="1408157"/>
    <lineage>
        <taxon>Eukaryota</taxon>
        <taxon>Fungi</taxon>
        <taxon>Dikarya</taxon>
        <taxon>Ascomycota</taxon>
        <taxon>Pezizomycotina</taxon>
        <taxon>Sordariomycetes</taxon>
        <taxon>Sordariomycetidae</taxon>
        <taxon>Coniochaetales</taxon>
        <taxon>Coniochaetaceae</taxon>
        <taxon>Coniochaeta</taxon>
    </lineage>
</organism>
<keyword evidence="3" id="KW-1185">Reference proteome</keyword>
<gene>
    <name evidence="2" type="ORF">CONLIGDRAFT_649818</name>
</gene>
<dbReference type="Proteomes" id="UP000182658">
    <property type="component" value="Unassembled WGS sequence"/>
</dbReference>
<protein>
    <submittedName>
        <fullName evidence="2">Uncharacterized protein</fullName>
    </submittedName>
</protein>
<evidence type="ECO:0000313" key="2">
    <source>
        <dbReference type="EMBL" id="OIW23298.1"/>
    </source>
</evidence>
<sequence length="155" mass="16953">MAMSLTLCRREVKSLLPLKAHLTAQHRSRHAPPSQQPPPLLAPSARAPRATTTTALFLDDDGPQPSVVITPATTAIVVPLPPLRHRPRYSIPARHPTPHPLLREPVTATGPPHPQGAATARHSSPDEHKHTAALYHDRSDVVPWVPFLISQSIMR</sequence>
<accession>A0A1J7J717</accession>
<dbReference type="EMBL" id="KV875107">
    <property type="protein sequence ID" value="OIW23298.1"/>
    <property type="molecule type" value="Genomic_DNA"/>
</dbReference>